<gene>
    <name evidence="2" type="ORF">H6G74_00830</name>
</gene>
<reference evidence="2 3" key="1">
    <citation type="journal article" date="2020" name="ISME J.">
        <title>Comparative genomics reveals insights into cyanobacterial evolution and habitat adaptation.</title>
        <authorList>
            <person name="Chen M.Y."/>
            <person name="Teng W.K."/>
            <person name="Zhao L."/>
            <person name="Hu C.X."/>
            <person name="Zhou Y.K."/>
            <person name="Han B.P."/>
            <person name="Song L.R."/>
            <person name="Shu W.S."/>
        </authorList>
    </citation>
    <scope>NUCLEOTIDE SEQUENCE [LARGE SCALE GENOMIC DNA]</scope>
    <source>
        <strain evidence="2 3">FACHB-130</strain>
    </source>
</reference>
<sequence length="136" mass="15765">MKIKTLHAHFLISIGSYSNERIGFSVELDNEESIEEIVSNLRERAKKIVGRKADEIYDERNKIYRECAQLESKLNTLRQEWDATAEFLKAQSLNPQAPSMPQFRNLLTAVTVESEVVTEQDYEDSDIYDDDDDDDM</sequence>
<dbReference type="Proteomes" id="UP000603457">
    <property type="component" value="Unassembled WGS sequence"/>
</dbReference>
<evidence type="ECO:0000313" key="3">
    <source>
        <dbReference type="Proteomes" id="UP000603457"/>
    </source>
</evidence>
<keyword evidence="1" id="KW-0175">Coiled coil</keyword>
<evidence type="ECO:0000313" key="2">
    <source>
        <dbReference type="EMBL" id="MBD2592870.1"/>
    </source>
</evidence>
<keyword evidence="3" id="KW-1185">Reference proteome</keyword>
<dbReference type="RefSeq" id="WP_190965861.1">
    <property type="nucleotide sequence ID" value="NZ_JACJTB010000001.1"/>
</dbReference>
<accession>A0ABR8FRA9</accession>
<comment type="caution">
    <text evidence="2">The sequence shown here is derived from an EMBL/GenBank/DDBJ whole genome shotgun (WGS) entry which is preliminary data.</text>
</comment>
<dbReference type="EMBL" id="JACJTB010000001">
    <property type="protein sequence ID" value="MBD2592870.1"/>
    <property type="molecule type" value="Genomic_DNA"/>
</dbReference>
<protein>
    <submittedName>
        <fullName evidence="2">Uncharacterized protein</fullName>
    </submittedName>
</protein>
<proteinExistence type="predicted"/>
<name>A0ABR8FRA9_9NOSO</name>
<organism evidence="2 3">
    <name type="scientific">Nostoc spongiaeforme FACHB-130</name>
    <dbReference type="NCBI Taxonomy" id="1357510"/>
    <lineage>
        <taxon>Bacteria</taxon>
        <taxon>Bacillati</taxon>
        <taxon>Cyanobacteriota</taxon>
        <taxon>Cyanophyceae</taxon>
        <taxon>Nostocales</taxon>
        <taxon>Nostocaceae</taxon>
        <taxon>Nostoc</taxon>
    </lineage>
</organism>
<feature type="coiled-coil region" evidence="1">
    <location>
        <begin position="53"/>
        <end position="80"/>
    </location>
</feature>
<evidence type="ECO:0000256" key="1">
    <source>
        <dbReference type="SAM" id="Coils"/>
    </source>
</evidence>